<dbReference type="EMBL" id="ML975255">
    <property type="protein sequence ID" value="KAF1838086.1"/>
    <property type="molecule type" value="Genomic_DNA"/>
</dbReference>
<dbReference type="PROSITE" id="PS51257">
    <property type="entry name" value="PROKAR_LIPOPROTEIN"/>
    <property type="match status" value="1"/>
</dbReference>
<reference evidence="1" key="1">
    <citation type="submission" date="2020-01" db="EMBL/GenBank/DDBJ databases">
        <authorList>
            <consortium name="DOE Joint Genome Institute"/>
            <person name="Haridas S."/>
            <person name="Albert R."/>
            <person name="Binder M."/>
            <person name="Bloem J."/>
            <person name="Labutti K."/>
            <person name="Salamov A."/>
            <person name="Andreopoulos B."/>
            <person name="Baker S.E."/>
            <person name="Barry K."/>
            <person name="Bills G."/>
            <person name="Bluhm B.H."/>
            <person name="Cannon C."/>
            <person name="Castanera R."/>
            <person name="Culley D.E."/>
            <person name="Daum C."/>
            <person name="Ezra D."/>
            <person name="Gonzalez J.B."/>
            <person name="Henrissat B."/>
            <person name="Kuo A."/>
            <person name="Liang C."/>
            <person name="Lipzen A."/>
            <person name="Lutzoni F."/>
            <person name="Magnuson J."/>
            <person name="Mondo S."/>
            <person name="Nolan M."/>
            <person name="Ohm R."/>
            <person name="Pangilinan J."/>
            <person name="Park H.-J."/>
            <person name="Ramirez L."/>
            <person name="Alfaro M."/>
            <person name="Sun H."/>
            <person name="Tritt A."/>
            <person name="Yoshinaga Y."/>
            <person name="Zwiers L.-H."/>
            <person name="Turgeon B.G."/>
            <person name="Goodwin S.B."/>
            <person name="Spatafora J.W."/>
            <person name="Crous P.W."/>
            <person name="Grigoriev I.V."/>
        </authorList>
    </citation>
    <scope>NUCLEOTIDE SEQUENCE</scope>
    <source>
        <strain evidence="1">P77</strain>
    </source>
</reference>
<proteinExistence type="predicted"/>
<protein>
    <submittedName>
        <fullName evidence="1">Uncharacterized protein</fullName>
    </submittedName>
</protein>
<dbReference type="AlphaFoldDB" id="A0A6A5KT60"/>
<name>A0A6A5KT60_9PLEO</name>
<evidence type="ECO:0000313" key="2">
    <source>
        <dbReference type="Proteomes" id="UP000800040"/>
    </source>
</evidence>
<sequence>MMRRAGIPPSGQQVLFSCTTTRCLASGVFLPIYSLNDYQIASHDVTKHRFMQTHFHVFPMVPHSADRMPALCLPPLKQPLLRNRHKRQTMLKKK</sequence>
<dbReference type="Proteomes" id="UP000800040">
    <property type="component" value="Unassembled WGS sequence"/>
</dbReference>
<keyword evidence="2" id="KW-1185">Reference proteome</keyword>
<gene>
    <name evidence="1" type="ORF">BDW02DRAFT_51092</name>
</gene>
<evidence type="ECO:0000313" key="1">
    <source>
        <dbReference type="EMBL" id="KAF1838086.1"/>
    </source>
</evidence>
<organism evidence="1 2">
    <name type="scientific">Decorospora gaudefroyi</name>
    <dbReference type="NCBI Taxonomy" id="184978"/>
    <lineage>
        <taxon>Eukaryota</taxon>
        <taxon>Fungi</taxon>
        <taxon>Dikarya</taxon>
        <taxon>Ascomycota</taxon>
        <taxon>Pezizomycotina</taxon>
        <taxon>Dothideomycetes</taxon>
        <taxon>Pleosporomycetidae</taxon>
        <taxon>Pleosporales</taxon>
        <taxon>Pleosporineae</taxon>
        <taxon>Pleosporaceae</taxon>
        <taxon>Decorospora</taxon>
    </lineage>
</organism>
<accession>A0A6A5KT60</accession>